<feature type="transmembrane region" description="Helical" evidence="1">
    <location>
        <begin position="41"/>
        <end position="60"/>
    </location>
</feature>
<name>A0ABU0HM14_9HYPH</name>
<protein>
    <recommendedName>
        <fullName evidence="4">Major facilitator superfamily (MFS) profile domain-containing protein</fullName>
    </recommendedName>
</protein>
<dbReference type="Proteomes" id="UP001236369">
    <property type="component" value="Unassembled WGS sequence"/>
</dbReference>
<feature type="transmembrane region" description="Helical" evidence="1">
    <location>
        <begin position="12"/>
        <end position="35"/>
    </location>
</feature>
<evidence type="ECO:0000313" key="2">
    <source>
        <dbReference type="EMBL" id="MDQ0443356.1"/>
    </source>
</evidence>
<evidence type="ECO:0008006" key="4">
    <source>
        <dbReference type="Google" id="ProtNLM"/>
    </source>
</evidence>
<keyword evidence="1" id="KW-1133">Transmembrane helix</keyword>
<gene>
    <name evidence="2" type="ORF">QO016_002859</name>
</gene>
<proteinExistence type="predicted"/>
<keyword evidence="1" id="KW-0472">Membrane</keyword>
<dbReference type="EMBL" id="JAUSVV010000006">
    <property type="protein sequence ID" value="MDQ0443356.1"/>
    <property type="molecule type" value="Genomic_DNA"/>
</dbReference>
<keyword evidence="1" id="KW-0812">Transmembrane</keyword>
<comment type="caution">
    <text evidence="2">The sequence shown here is derived from an EMBL/GenBank/DDBJ whole genome shotgun (WGS) entry which is preliminary data.</text>
</comment>
<organism evidence="2 3">
    <name type="scientific">Methylobacterium persicinum</name>
    <dbReference type="NCBI Taxonomy" id="374426"/>
    <lineage>
        <taxon>Bacteria</taxon>
        <taxon>Pseudomonadati</taxon>
        <taxon>Pseudomonadota</taxon>
        <taxon>Alphaproteobacteria</taxon>
        <taxon>Hyphomicrobiales</taxon>
        <taxon>Methylobacteriaceae</taxon>
        <taxon>Methylobacterium</taxon>
    </lineage>
</organism>
<keyword evidence="3" id="KW-1185">Reference proteome</keyword>
<accession>A0ABU0HM14</accession>
<evidence type="ECO:0000313" key="3">
    <source>
        <dbReference type="Proteomes" id="UP001236369"/>
    </source>
</evidence>
<reference evidence="2 3" key="1">
    <citation type="submission" date="2023-07" db="EMBL/GenBank/DDBJ databases">
        <title>Genomic Encyclopedia of Type Strains, Phase IV (KMG-IV): sequencing the most valuable type-strain genomes for metagenomic binning, comparative biology and taxonomic classification.</title>
        <authorList>
            <person name="Goeker M."/>
        </authorList>
    </citation>
    <scope>NUCLEOTIDE SEQUENCE [LARGE SCALE GENOMIC DNA]</scope>
    <source>
        <strain evidence="2 3">DSM 19562</strain>
    </source>
</reference>
<dbReference type="RefSeq" id="WP_238248521.1">
    <property type="nucleotide sequence ID" value="NZ_BPQX01000020.1"/>
</dbReference>
<sequence length="92" mass="8903">MSRAARTGTGVQAGAATSGGLLFTYGGIVVGPALFGALARVAGFGAALLALGALVAARLVGTPLRSLLGPANGRSPATRVPQPLVTMACRSG</sequence>
<evidence type="ECO:0000256" key="1">
    <source>
        <dbReference type="SAM" id="Phobius"/>
    </source>
</evidence>